<dbReference type="Pfam" id="PF02358">
    <property type="entry name" value="Trehalose_PPase"/>
    <property type="match status" value="1"/>
</dbReference>
<comment type="function">
    <text evidence="5 6">Removes the phosphate from trehalose 6-phosphate to produce free trehalose.</text>
</comment>
<evidence type="ECO:0000313" key="8">
    <source>
        <dbReference type="Proteomes" id="UP000008221"/>
    </source>
</evidence>
<evidence type="ECO:0000256" key="3">
    <source>
        <dbReference type="ARBA" id="ARBA00008770"/>
    </source>
</evidence>
<dbReference type="EMBL" id="CP000481">
    <property type="protein sequence ID" value="ABK51875.1"/>
    <property type="molecule type" value="Genomic_DNA"/>
</dbReference>
<keyword evidence="4 6" id="KW-0378">Hydrolase</keyword>
<dbReference type="HOGENOM" id="CLU_037265_0_1_11"/>
<dbReference type="NCBIfam" id="TIGR01484">
    <property type="entry name" value="HAD-SF-IIB"/>
    <property type="match status" value="1"/>
</dbReference>
<dbReference type="FunCoup" id="A0LR15">
    <property type="interactions" value="18"/>
</dbReference>
<comment type="catalytic activity">
    <reaction evidence="1 6">
        <text>alpha,alpha-trehalose 6-phosphate + H2O = alpha,alpha-trehalose + phosphate</text>
        <dbReference type="Rhea" id="RHEA:23420"/>
        <dbReference type="ChEBI" id="CHEBI:15377"/>
        <dbReference type="ChEBI" id="CHEBI:16551"/>
        <dbReference type="ChEBI" id="CHEBI:43474"/>
        <dbReference type="ChEBI" id="CHEBI:58429"/>
        <dbReference type="EC" id="3.1.3.12"/>
    </reaction>
</comment>
<accession>A0LR15</accession>
<organism evidence="7 8">
    <name type="scientific">Acidothermus cellulolyticus (strain ATCC 43068 / DSM 8971 / 11B)</name>
    <dbReference type="NCBI Taxonomy" id="351607"/>
    <lineage>
        <taxon>Bacteria</taxon>
        <taxon>Bacillati</taxon>
        <taxon>Actinomycetota</taxon>
        <taxon>Actinomycetes</taxon>
        <taxon>Acidothermales</taxon>
        <taxon>Acidothermaceae</taxon>
        <taxon>Acidothermus</taxon>
    </lineage>
</organism>
<dbReference type="AlphaFoldDB" id="A0LR15"/>
<dbReference type="SUPFAM" id="SSF56784">
    <property type="entry name" value="HAD-like"/>
    <property type="match status" value="1"/>
</dbReference>
<dbReference type="GO" id="GO:0005992">
    <property type="term" value="P:trehalose biosynthetic process"/>
    <property type="evidence" value="ECO:0007669"/>
    <property type="project" value="UniProtKB-UniPathway"/>
</dbReference>
<dbReference type="eggNOG" id="COG1877">
    <property type="taxonomic scope" value="Bacteria"/>
</dbReference>
<dbReference type="InterPro" id="IPR044651">
    <property type="entry name" value="OTSB-like"/>
</dbReference>
<dbReference type="RefSeq" id="WP_011718939.1">
    <property type="nucleotide sequence ID" value="NC_008578.1"/>
</dbReference>
<evidence type="ECO:0000256" key="1">
    <source>
        <dbReference type="ARBA" id="ARBA00000500"/>
    </source>
</evidence>
<keyword evidence="6" id="KW-0479">Metal-binding</keyword>
<comment type="similarity">
    <text evidence="3 6">Belongs to the trehalose phosphatase family.</text>
</comment>
<dbReference type="InParanoid" id="A0LR15"/>
<proteinExistence type="inferred from homology"/>
<sequence>MTHHPASTDAERVTSVVAAIRHDPAHVLLASDVDGTLAPIAPHPAAARVHPAAPGVLRALAHRLGAIAIITGRPPLDAARLLGFARPDGTPDDVPHTIEVVGHYGMQRWSPADGLSPVAAPEAIQRARQRVDQILAGAPSGTLLEDKGIALALHVRQTADPLSALAQLRGPLEEVARECGLRLEAGRLVWELRPAGADKGSALRRLVDVHRPRVVVYIGDDAADRAAFAVIAELPEVLGLRICSASQEVSELRAVADLVVDGPDGVVSWLTELAQVLGVSADGSRTP</sequence>
<dbReference type="InterPro" id="IPR023214">
    <property type="entry name" value="HAD_sf"/>
</dbReference>
<gene>
    <name evidence="7" type="ordered locus">Acel_0099</name>
</gene>
<reference evidence="7 8" key="1">
    <citation type="journal article" date="2009" name="Genome Res.">
        <title>Complete genome of the cellulolytic thermophile Acidothermus cellulolyticus 11B provides insights into its ecophysiological and evolutionary adaptations.</title>
        <authorList>
            <person name="Barabote R.D."/>
            <person name="Xie G."/>
            <person name="Leu D.H."/>
            <person name="Normand P."/>
            <person name="Necsulea A."/>
            <person name="Daubin V."/>
            <person name="Medigue C."/>
            <person name="Adney W.S."/>
            <person name="Xu X.C."/>
            <person name="Lapidus A."/>
            <person name="Parales R.E."/>
            <person name="Detter C."/>
            <person name="Pujic P."/>
            <person name="Bruce D."/>
            <person name="Lavire C."/>
            <person name="Challacombe J.F."/>
            <person name="Brettin T.S."/>
            <person name="Berry A.M."/>
        </authorList>
    </citation>
    <scope>NUCLEOTIDE SEQUENCE [LARGE SCALE GENOMIC DNA]</scope>
    <source>
        <strain evidence="8">ATCC 43068 / DSM 8971 / 11B</strain>
    </source>
</reference>
<dbReference type="GO" id="GO:0046872">
    <property type="term" value="F:metal ion binding"/>
    <property type="evidence" value="ECO:0007669"/>
    <property type="project" value="UniProtKB-KW"/>
</dbReference>
<evidence type="ECO:0000256" key="2">
    <source>
        <dbReference type="ARBA" id="ARBA00005199"/>
    </source>
</evidence>
<evidence type="ECO:0000256" key="4">
    <source>
        <dbReference type="ARBA" id="ARBA00022801"/>
    </source>
</evidence>
<dbReference type="Gene3D" id="3.30.70.1020">
    <property type="entry name" value="Trehalose-6-phosphate phosphatase related protein, domain 2"/>
    <property type="match status" value="1"/>
</dbReference>
<dbReference type="Gene3D" id="3.40.50.1000">
    <property type="entry name" value="HAD superfamily/HAD-like"/>
    <property type="match status" value="1"/>
</dbReference>
<keyword evidence="6" id="KW-0460">Magnesium</keyword>
<dbReference type="InterPro" id="IPR006379">
    <property type="entry name" value="HAD-SF_hydro_IIB"/>
</dbReference>
<dbReference type="STRING" id="351607.Acel_0099"/>
<dbReference type="InterPro" id="IPR036412">
    <property type="entry name" value="HAD-like_sf"/>
</dbReference>
<evidence type="ECO:0000256" key="5">
    <source>
        <dbReference type="ARBA" id="ARBA00024179"/>
    </source>
</evidence>
<comment type="pathway">
    <text evidence="2 6">Glycan biosynthesis; trehalose biosynthesis.</text>
</comment>
<dbReference type="NCBIfam" id="TIGR00685">
    <property type="entry name" value="T6PP"/>
    <property type="match status" value="1"/>
</dbReference>
<name>A0LR15_ACIC1</name>
<evidence type="ECO:0000256" key="6">
    <source>
        <dbReference type="RuleBase" id="RU361117"/>
    </source>
</evidence>
<dbReference type="PANTHER" id="PTHR43768">
    <property type="entry name" value="TREHALOSE 6-PHOSPHATE PHOSPHATASE"/>
    <property type="match status" value="1"/>
</dbReference>
<keyword evidence="8" id="KW-1185">Reference proteome</keyword>
<dbReference type="EC" id="3.1.3.12" evidence="6"/>
<dbReference type="PANTHER" id="PTHR43768:SF3">
    <property type="entry name" value="TREHALOSE 6-PHOSPHATE PHOSPHATASE"/>
    <property type="match status" value="1"/>
</dbReference>
<comment type="cofactor">
    <cofactor evidence="6">
        <name>Mg(2+)</name>
        <dbReference type="ChEBI" id="CHEBI:18420"/>
    </cofactor>
</comment>
<dbReference type="InterPro" id="IPR003337">
    <property type="entry name" value="Trehalose_PPase"/>
</dbReference>
<dbReference type="UniPathway" id="UPA00299"/>
<dbReference type="SMR" id="A0LR15"/>
<dbReference type="GO" id="GO:0004805">
    <property type="term" value="F:trehalose-phosphatase activity"/>
    <property type="evidence" value="ECO:0007669"/>
    <property type="project" value="UniProtKB-EC"/>
</dbReference>
<protein>
    <recommendedName>
        <fullName evidence="6">Trehalose 6-phosphate phosphatase</fullName>
        <ecNumber evidence="6">3.1.3.12</ecNumber>
    </recommendedName>
</protein>
<dbReference type="KEGG" id="ace:Acel_0099"/>
<dbReference type="Proteomes" id="UP000008221">
    <property type="component" value="Chromosome"/>
</dbReference>
<evidence type="ECO:0000313" key="7">
    <source>
        <dbReference type="EMBL" id="ABK51875.1"/>
    </source>
</evidence>